<dbReference type="AlphaFoldDB" id="A0AAJ0UIX2"/>
<accession>A0AAJ0UIX2</accession>
<organism evidence="2 3">
    <name type="scientific">Halochromatium salexigens</name>
    <name type="common">Chromatium salexigens</name>
    <dbReference type="NCBI Taxonomy" id="49447"/>
    <lineage>
        <taxon>Bacteria</taxon>
        <taxon>Pseudomonadati</taxon>
        <taxon>Pseudomonadota</taxon>
        <taxon>Gammaproteobacteria</taxon>
        <taxon>Chromatiales</taxon>
        <taxon>Chromatiaceae</taxon>
        <taxon>Halochromatium</taxon>
    </lineage>
</organism>
<protein>
    <submittedName>
        <fullName evidence="2">Uncharacterized protein</fullName>
    </submittedName>
</protein>
<feature type="transmembrane region" description="Helical" evidence="1">
    <location>
        <begin position="30"/>
        <end position="50"/>
    </location>
</feature>
<reference evidence="2" key="2">
    <citation type="journal article" date="2020" name="Microorganisms">
        <title>Osmotic Adaptation and Compatible Solute Biosynthesis of Phototrophic Bacteria as Revealed from Genome Analyses.</title>
        <authorList>
            <person name="Imhoff J.F."/>
            <person name="Rahn T."/>
            <person name="Kunzel S."/>
            <person name="Keller A."/>
            <person name="Neulinger S.C."/>
        </authorList>
    </citation>
    <scope>NUCLEOTIDE SEQUENCE</scope>
    <source>
        <strain evidence="2">DSM 4395</strain>
    </source>
</reference>
<reference evidence="2" key="1">
    <citation type="submission" date="2017-05" db="EMBL/GenBank/DDBJ databases">
        <authorList>
            <person name="Imhoff J.F."/>
            <person name="Rahn T."/>
            <person name="Kuenzel S."/>
            <person name="Neulinger S.C."/>
        </authorList>
    </citation>
    <scope>NUCLEOTIDE SEQUENCE</scope>
    <source>
        <strain evidence="2">DSM 4395</strain>
    </source>
</reference>
<name>A0AAJ0UIX2_HALSE</name>
<feature type="transmembrane region" description="Helical" evidence="1">
    <location>
        <begin position="57"/>
        <end position="76"/>
    </location>
</feature>
<keyword evidence="1" id="KW-0812">Transmembrane</keyword>
<evidence type="ECO:0000313" key="3">
    <source>
        <dbReference type="Proteomes" id="UP001296967"/>
    </source>
</evidence>
<comment type="caution">
    <text evidence="2">The sequence shown here is derived from an EMBL/GenBank/DDBJ whole genome shotgun (WGS) entry which is preliminary data.</text>
</comment>
<gene>
    <name evidence="2" type="ORF">CCR82_13975</name>
</gene>
<evidence type="ECO:0000313" key="2">
    <source>
        <dbReference type="EMBL" id="MBK5931595.1"/>
    </source>
</evidence>
<feature type="transmembrane region" description="Helical" evidence="1">
    <location>
        <begin position="114"/>
        <end position="140"/>
    </location>
</feature>
<dbReference type="Proteomes" id="UP001296967">
    <property type="component" value="Unassembled WGS sequence"/>
</dbReference>
<evidence type="ECO:0000256" key="1">
    <source>
        <dbReference type="SAM" id="Phobius"/>
    </source>
</evidence>
<dbReference type="EMBL" id="NHSF01000067">
    <property type="protein sequence ID" value="MBK5931595.1"/>
    <property type="molecule type" value="Genomic_DNA"/>
</dbReference>
<keyword evidence="1" id="KW-0472">Membrane</keyword>
<feature type="transmembrane region" description="Helical" evidence="1">
    <location>
        <begin position="152"/>
        <end position="178"/>
    </location>
</feature>
<feature type="transmembrane region" description="Helical" evidence="1">
    <location>
        <begin position="88"/>
        <end position="107"/>
    </location>
</feature>
<proteinExistence type="predicted"/>
<keyword evidence="3" id="KW-1185">Reference proteome</keyword>
<keyword evidence="1" id="KW-1133">Transmembrane helix</keyword>
<sequence length="190" mass="21094">MLPQIILFVTAVVLFWLSQNDMAGTIQYWVYFIPVIALISLISGWSQSYLSNEVRTWYLIKQVVHWGAVFGLLYAANTQGLREAIDAQQYTSIVIYLIAFATLLAAIHMDLKLFFFSLFMVFCAYLLAAPADNAMLIYIGETFGVDGAQSKALSISIGVAVVGFIASTFVLLSIRGMVLSKRIGDKRKEA</sequence>